<reference evidence="1" key="1">
    <citation type="submission" date="2014-09" db="EMBL/GenBank/DDBJ databases">
        <authorList>
            <person name="Magalhaes I.L.F."/>
            <person name="Oliveira U."/>
            <person name="Santos F.R."/>
            <person name="Vidigal T.H.D.A."/>
            <person name="Brescovit A.D."/>
            <person name="Santos A.J."/>
        </authorList>
    </citation>
    <scope>NUCLEOTIDE SEQUENCE</scope>
    <source>
        <tissue evidence="1">Shoot tissue taken approximately 20 cm above the soil surface</tissue>
    </source>
</reference>
<dbReference type="AlphaFoldDB" id="A0A0A8YUS3"/>
<organism evidence="1">
    <name type="scientific">Arundo donax</name>
    <name type="common">Giant reed</name>
    <name type="synonym">Donax arundinaceus</name>
    <dbReference type="NCBI Taxonomy" id="35708"/>
    <lineage>
        <taxon>Eukaryota</taxon>
        <taxon>Viridiplantae</taxon>
        <taxon>Streptophyta</taxon>
        <taxon>Embryophyta</taxon>
        <taxon>Tracheophyta</taxon>
        <taxon>Spermatophyta</taxon>
        <taxon>Magnoliopsida</taxon>
        <taxon>Liliopsida</taxon>
        <taxon>Poales</taxon>
        <taxon>Poaceae</taxon>
        <taxon>PACMAD clade</taxon>
        <taxon>Arundinoideae</taxon>
        <taxon>Arundineae</taxon>
        <taxon>Arundo</taxon>
    </lineage>
</organism>
<evidence type="ECO:0000313" key="1">
    <source>
        <dbReference type="EMBL" id="JAD29123.1"/>
    </source>
</evidence>
<reference evidence="1" key="2">
    <citation type="journal article" date="2015" name="Data Brief">
        <title>Shoot transcriptome of the giant reed, Arundo donax.</title>
        <authorList>
            <person name="Barrero R.A."/>
            <person name="Guerrero F.D."/>
            <person name="Moolhuijzen P."/>
            <person name="Goolsby J.A."/>
            <person name="Tidwell J."/>
            <person name="Bellgard S.E."/>
            <person name="Bellgard M.I."/>
        </authorList>
    </citation>
    <scope>NUCLEOTIDE SEQUENCE</scope>
    <source>
        <tissue evidence="1">Shoot tissue taken approximately 20 cm above the soil surface</tissue>
    </source>
</reference>
<proteinExistence type="predicted"/>
<dbReference type="EMBL" id="GBRH01268772">
    <property type="protein sequence ID" value="JAD29123.1"/>
    <property type="molecule type" value="Transcribed_RNA"/>
</dbReference>
<name>A0A0A8YUS3_ARUDO</name>
<sequence>MHLVQLAVMVWRTPRAHFGPRHRFPTAVLSS</sequence>
<accession>A0A0A8YUS3</accession>
<protein>
    <submittedName>
        <fullName evidence="1">Uncharacterized protein</fullName>
    </submittedName>
</protein>